<sequence>MKQFAVIGCGRFGSSVAKTLYNLGNEVLAIDKDEEIVQEISEHVTHAVQADVMDENVLKELGIRNFDVVIISIGSDLEASILATLIAKELGVKWVIAKAQSELHGKVLSKIGADKIIFPERDMGVRVAHNLVSTNVLDFIELSPDYSIVEITAISEWENKSLRELKLPTKFGINVMAIKREKCINVSPYADDVILHGDILIVIGNTEDIKKIEKNAGD</sequence>
<dbReference type="Gene3D" id="3.30.70.1450">
    <property type="entry name" value="Regulator of K+ conductance, C-terminal domain"/>
    <property type="match status" value="1"/>
</dbReference>
<dbReference type="PROSITE" id="PS51201">
    <property type="entry name" value="RCK_N"/>
    <property type="match status" value="1"/>
</dbReference>
<dbReference type="Proteomes" id="UP000184389">
    <property type="component" value="Unassembled WGS sequence"/>
</dbReference>
<dbReference type="InterPro" id="IPR003148">
    <property type="entry name" value="RCK_N"/>
</dbReference>
<accession>A0A1M5WUW6</accession>
<dbReference type="PANTHER" id="PTHR43833">
    <property type="entry name" value="POTASSIUM CHANNEL PROTEIN 2-RELATED-RELATED"/>
    <property type="match status" value="1"/>
</dbReference>
<dbReference type="InterPro" id="IPR036721">
    <property type="entry name" value="RCK_C_sf"/>
</dbReference>
<protein>
    <submittedName>
        <fullName evidence="3">Trk system potassium uptake protein TrkA</fullName>
    </submittedName>
</protein>
<dbReference type="Pfam" id="PF02080">
    <property type="entry name" value="TrkA_C"/>
    <property type="match status" value="1"/>
</dbReference>
<evidence type="ECO:0000313" key="4">
    <source>
        <dbReference type="Proteomes" id="UP000184389"/>
    </source>
</evidence>
<evidence type="ECO:0000313" key="3">
    <source>
        <dbReference type="EMBL" id="SHH91291.1"/>
    </source>
</evidence>
<reference evidence="3 4" key="1">
    <citation type="submission" date="2016-11" db="EMBL/GenBank/DDBJ databases">
        <authorList>
            <person name="Jaros S."/>
            <person name="Januszkiewicz K."/>
            <person name="Wedrychowicz H."/>
        </authorList>
    </citation>
    <scope>NUCLEOTIDE SEQUENCE [LARGE SCALE GENOMIC DNA]</scope>
    <source>
        <strain evidence="3 4">DSM 13106</strain>
    </source>
</reference>
<dbReference type="InterPro" id="IPR036291">
    <property type="entry name" value="NAD(P)-bd_dom_sf"/>
</dbReference>
<organism evidence="3 4">
    <name type="scientific">Sporanaerobacter acetigenes DSM 13106</name>
    <dbReference type="NCBI Taxonomy" id="1123281"/>
    <lineage>
        <taxon>Bacteria</taxon>
        <taxon>Bacillati</taxon>
        <taxon>Bacillota</taxon>
        <taxon>Tissierellia</taxon>
        <taxon>Tissierellales</taxon>
        <taxon>Sporanaerobacteraceae</taxon>
        <taxon>Sporanaerobacter</taxon>
    </lineage>
</organism>
<dbReference type="Gene3D" id="3.40.50.720">
    <property type="entry name" value="NAD(P)-binding Rossmann-like Domain"/>
    <property type="match status" value="1"/>
</dbReference>
<dbReference type="STRING" id="1123281.SAMN02745180_01423"/>
<dbReference type="PANTHER" id="PTHR43833:SF7">
    <property type="entry name" value="KTR SYSTEM POTASSIUM UPTAKE PROTEIN C"/>
    <property type="match status" value="1"/>
</dbReference>
<dbReference type="InterPro" id="IPR006037">
    <property type="entry name" value="RCK_C"/>
</dbReference>
<gene>
    <name evidence="3" type="ORF">SAMN02745180_01423</name>
</gene>
<dbReference type="InterPro" id="IPR050721">
    <property type="entry name" value="Trk_Ktr_HKT_K-transport"/>
</dbReference>
<dbReference type="Pfam" id="PF02254">
    <property type="entry name" value="TrkA_N"/>
    <property type="match status" value="1"/>
</dbReference>
<dbReference type="SUPFAM" id="SSF51735">
    <property type="entry name" value="NAD(P)-binding Rossmann-fold domains"/>
    <property type="match status" value="1"/>
</dbReference>
<feature type="domain" description="RCK C-terminal" evidence="2">
    <location>
        <begin position="134"/>
        <end position="218"/>
    </location>
</feature>
<dbReference type="RefSeq" id="WP_072744087.1">
    <property type="nucleotide sequence ID" value="NZ_FQXR01000005.1"/>
</dbReference>
<dbReference type="EMBL" id="FQXR01000005">
    <property type="protein sequence ID" value="SHH91291.1"/>
    <property type="molecule type" value="Genomic_DNA"/>
</dbReference>
<dbReference type="AlphaFoldDB" id="A0A1M5WUW6"/>
<evidence type="ECO:0000259" key="2">
    <source>
        <dbReference type="PROSITE" id="PS51202"/>
    </source>
</evidence>
<proteinExistence type="predicted"/>
<evidence type="ECO:0000259" key="1">
    <source>
        <dbReference type="PROSITE" id="PS51201"/>
    </source>
</evidence>
<keyword evidence="4" id="KW-1185">Reference proteome</keyword>
<dbReference type="SUPFAM" id="SSF116726">
    <property type="entry name" value="TrkA C-terminal domain-like"/>
    <property type="match status" value="1"/>
</dbReference>
<dbReference type="GO" id="GO:0006813">
    <property type="term" value="P:potassium ion transport"/>
    <property type="evidence" value="ECO:0007669"/>
    <property type="project" value="InterPro"/>
</dbReference>
<feature type="domain" description="RCK N-terminal" evidence="1">
    <location>
        <begin position="1"/>
        <end position="117"/>
    </location>
</feature>
<dbReference type="GO" id="GO:0008324">
    <property type="term" value="F:monoatomic cation transmembrane transporter activity"/>
    <property type="evidence" value="ECO:0007669"/>
    <property type="project" value="InterPro"/>
</dbReference>
<name>A0A1M5WUW6_9FIRM</name>
<dbReference type="PROSITE" id="PS51202">
    <property type="entry name" value="RCK_C"/>
    <property type="match status" value="1"/>
</dbReference>